<dbReference type="Proteomes" id="UP000325433">
    <property type="component" value="Unassembled WGS sequence"/>
</dbReference>
<dbReference type="AlphaFoldDB" id="A0A5N6VYS1"/>
<dbReference type="EMBL" id="ML738325">
    <property type="protein sequence ID" value="KAE8313416.1"/>
    <property type="molecule type" value="Genomic_DNA"/>
</dbReference>
<proteinExistence type="predicted"/>
<gene>
    <name evidence="1" type="ORF">BDV41DRAFT_259288</name>
</gene>
<accession>A0A5N6VYS1</accession>
<sequence>MLRIPARNSRPLVSSLLIPGILPDRMDYSAHRPSRKQMWLNPRHKQDRVCLGHRAWANPLVVPAFLAPKIPRPSMIPPSHLLRRDSTEPSSLKNRTRMEYWTSINTFVSSVALVNILPRNCDLGTTDEACGSPLTRLLDEKVSVCTLGVRFLDRLDLYEASCTGDGKIKCLEF</sequence>
<evidence type="ECO:0000313" key="2">
    <source>
        <dbReference type="Proteomes" id="UP000325433"/>
    </source>
</evidence>
<name>A0A5N6VYS1_9EURO</name>
<reference evidence="2" key="1">
    <citation type="submission" date="2019-04" db="EMBL/GenBank/DDBJ databases">
        <title>Friends and foes A comparative genomics studyof 23 Aspergillus species from section Flavi.</title>
        <authorList>
            <consortium name="DOE Joint Genome Institute"/>
            <person name="Kjaerbolling I."/>
            <person name="Vesth T."/>
            <person name="Frisvad J.C."/>
            <person name="Nybo J.L."/>
            <person name="Theobald S."/>
            <person name="Kildgaard S."/>
            <person name="Isbrandt T."/>
            <person name="Kuo A."/>
            <person name="Sato A."/>
            <person name="Lyhne E.K."/>
            <person name="Kogle M.E."/>
            <person name="Wiebenga A."/>
            <person name="Kun R.S."/>
            <person name="Lubbers R.J."/>
            <person name="Makela M.R."/>
            <person name="Barry K."/>
            <person name="Chovatia M."/>
            <person name="Clum A."/>
            <person name="Daum C."/>
            <person name="Haridas S."/>
            <person name="He G."/>
            <person name="LaButti K."/>
            <person name="Lipzen A."/>
            <person name="Mondo S."/>
            <person name="Riley R."/>
            <person name="Salamov A."/>
            <person name="Simmons B.A."/>
            <person name="Magnuson J.K."/>
            <person name="Henrissat B."/>
            <person name="Mortensen U.H."/>
            <person name="Larsen T.O."/>
            <person name="Devries R.P."/>
            <person name="Grigoriev I.V."/>
            <person name="Machida M."/>
            <person name="Baker S.E."/>
            <person name="Andersen M.R."/>
        </authorList>
    </citation>
    <scope>NUCLEOTIDE SEQUENCE [LARGE SCALE GENOMIC DNA]</scope>
    <source>
        <strain evidence="2">CBS 130015</strain>
    </source>
</reference>
<evidence type="ECO:0000313" key="1">
    <source>
        <dbReference type="EMBL" id="KAE8313416.1"/>
    </source>
</evidence>
<keyword evidence="2" id="KW-1185">Reference proteome</keyword>
<organism evidence="1 2">
    <name type="scientific">Aspergillus transmontanensis</name>
    <dbReference type="NCBI Taxonomy" id="1034304"/>
    <lineage>
        <taxon>Eukaryota</taxon>
        <taxon>Fungi</taxon>
        <taxon>Dikarya</taxon>
        <taxon>Ascomycota</taxon>
        <taxon>Pezizomycotina</taxon>
        <taxon>Eurotiomycetes</taxon>
        <taxon>Eurotiomycetidae</taxon>
        <taxon>Eurotiales</taxon>
        <taxon>Aspergillaceae</taxon>
        <taxon>Aspergillus</taxon>
        <taxon>Aspergillus subgen. Circumdati</taxon>
    </lineage>
</organism>
<protein>
    <submittedName>
        <fullName evidence="1">Uncharacterized protein</fullName>
    </submittedName>
</protein>